<protein>
    <submittedName>
        <fullName evidence="6">2-phospho-L-lactate guanylyltransferase</fullName>
    </submittedName>
</protein>
<name>A0A5C8ZD15_9ACTN</name>
<evidence type="ECO:0000259" key="5">
    <source>
        <dbReference type="Pfam" id="PF12804"/>
    </source>
</evidence>
<dbReference type="Pfam" id="PF12804">
    <property type="entry name" value="NTP_transf_3"/>
    <property type="match status" value="1"/>
</dbReference>
<dbReference type="PANTHER" id="PTHR40392">
    <property type="entry name" value="2-PHOSPHO-L-LACTATE GUANYLYLTRANSFERASE"/>
    <property type="match status" value="1"/>
</dbReference>
<dbReference type="Gene3D" id="3.90.550.10">
    <property type="entry name" value="Spore Coat Polysaccharide Biosynthesis Protein SpsA, Chain A"/>
    <property type="match status" value="1"/>
</dbReference>
<keyword evidence="7" id="KW-1185">Reference proteome</keyword>
<proteinExistence type="predicted"/>
<accession>A0A5C8ZD15</accession>
<dbReference type="AlphaFoldDB" id="A0A5C8ZD15"/>
<dbReference type="Proteomes" id="UP000321234">
    <property type="component" value="Unassembled WGS sequence"/>
</dbReference>
<dbReference type="EMBL" id="VKAC01000009">
    <property type="protein sequence ID" value="TXR55354.1"/>
    <property type="molecule type" value="Genomic_DNA"/>
</dbReference>
<keyword evidence="2 6" id="KW-0548">Nucleotidyltransferase</keyword>
<dbReference type="GO" id="GO:0043814">
    <property type="term" value="F:phospholactate guanylyltransferase activity"/>
    <property type="evidence" value="ECO:0007669"/>
    <property type="project" value="InterPro"/>
</dbReference>
<comment type="caution">
    <text evidence="6">The sequence shown here is derived from an EMBL/GenBank/DDBJ whole genome shotgun (WGS) entry which is preliminary data.</text>
</comment>
<keyword evidence="1 6" id="KW-0808">Transferase</keyword>
<keyword evidence="3" id="KW-0547">Nucleotide-binding</keyword>
<dbReference type="InterPro" id="IPR002835">
    <property type="entry name" value="CofC"/>
</dbReference>
<dbReference type="PANTHER" id="PTHR40392:SF1">
    <property type="entry name" value="2-PHOSPHO-L-LACTATE GUANYLYLTRANSFERASE"/>
    <property type="match status" value="1"/>
</dbReference>
<dbReference type="OrthoDB" id="9151145at2"/>
<evidence type="ECO:0000256" key="1">
    <source>
        <dbReference type="ARBA" id="ARBA00022679"/>
    </source>
</evidence>
<evidence type="ECO:0000313" key="7">
    <source>
        <dbReference type="Proteomes" id="UP000321234"/>
    </source>
</evidence>
<reference evidence="6 7" key="1">
    <citation type="submission" date="2019-07" db="EMBL/GenBank/DDBJ databases">
        <title>Quadrisphaera sp. strain DD2A genome sequencing and assembly.</title>
        <authorList>
            <person name="Kim I."/>
        </authorList>
    </citation>
    <scope>NUCLEOTIDE SEQUENCE [LARGE SCALE GENOMIC DNA]</scope>
    <source>
        <strain evidence="6 7">DD2A</strain>
    </source>
</reference>
<keyword evidence="4" id="KW-0342">GTP-binding</keyword>
<feature type="domain" description="MobA-like NTP transferase" evidence="5">
    <location>
        <begin position="32"/>
        <end position="141"/>
    </location>
</feature>
<gene>
    <name evidence="6" type="ORF">FMM08_15980</name>
</gene>
<evidence type="ECO:0000256" key="4">
    <source>
        <dbReference type="ARBA" id="ARBA00023134"/>
    </source>
</evidence>
<evidence type="ECO:0000256" key="2">
    <source>
        <dbReference type="ARBA" id="ARBA00022695"/>
    </source>
</evidence>
<evidence type="ECO:0000313" key="6">
    <source>
        <dbReference type="EMBL" id="TXR55354.1"/>
    </source>
</evidence>
<sequence>MPVKGGPTAKSRLADVVRHVPGLPEAIALDTVEAALACPRVASVHVVCADVGRGERLAALGARVVRESAPGSGLLAALDEGLAALRLQGDERGPVAVLLADVPGLRPGDLAAALDEALPVLAAGGTAAVPDADGTGTVLLAGWLHGPAGGLLRPRFGQGSALAHRRDGAVPVGLDLARLRRDVDTAAELDEAVTLGLGPRTASVLEGRPRREACA</sequence>
<organism evidence="6 7">
    <name type="scientific">Quadrisphaera setariae</name>
    <dbReference type="NCBI Taxonomy" id="2593304"/>
    <lineage>
        <taxon>Bacteria</taxon>
        <taxon>Bacillati</taxon>
        <taxon>Actinomycetota</taxon>
        <taxon>Actinomycetes</taxon>
        <taxon>Kineosporiales</taxon>
        <taxon>Kineosporiaceae</taxon>
        <taxon>Quadrisphaera</taxon>
    </lineage>
</organism>
<dbReference type="SUPFAM" id="SSF53448">
    <property type="entry name" value="Nucleotide-diphospho-sugar transferases"/>
    <property type="match status" value="1"/>
</dbReference>
<dbReference type="InterPro" id="IPR029044">
    <property type="entry name" value="Nucleotide-diphossugar_trans"/>
</dbReference>
<dbReference type="InterPro" id="IPR025877">
    <property type="entry name" value="MobA-like_NTP_Trfase"/>
</dbReference>
<evidence type="ECO:0000256" key="3">
    <source>
        <dbReference type="ARBA" id="ARBA00022741"/>
    </source>
</evidence>
<dbReference type="GO" id="GO:0005525">
    <property type="term" value="F:GTP binding"/>
    <property type="evidence" value="ECO:0007669"/>
    <property type="project" value="UniProtKB-KW"/>
</dbReference>